<dbReference type="SUPFAM" id="SSF50630">
    <property type="entry name" value="Acid proteases"/>
    <property type="match status" value="1"/>
</dbReference>
<dbReference type="Gene3D" id="2.40.70.10">
    <property type="entry name" value="Acid Proteases"/>
    <property type="match status" value="1"/>
</dbReference>
<reference evidence="2 3" key="1">
    <citation type="submission" date="2019-09" db="EMBL/GenBank/DDBJ databases">
        <title>Salinarimonas rosea gen. nov., sp. nov., a new member of the a-2 subgroup of the Proteobacteria.</title>
        <authorList>
            <person name="Liu J."/>
        </authorList>
    </citation>
    <scope>NUCLEOTIDE SEQUENCE [LARGE SCALE GENOMIC DNA]</scope>
    <source>
        <strain evidence="2 3">BN140002</strain>
    </source>
</reference>
<dbReference type="Pfam" id="PF13975">
    <property type="entry name" value="gag-asp_proteas"/>
    <property type="match status" value="1"/>
</dbReference>
<dbReference type="NCBIfam" id="TIGR02281">
    <property type="entry name" value="clan_AA_DTGA"/>
    <property type="match status" value="1"/>
</dbReference>
<dbReference type="GO" id="GO:0006508">
    <property type="term" value="P:proteolysis"/>
    <property type="evidence" value="ECO:0007669"/>
    <property type="project" value="UniProtKB-KW"/>
</dbReference>
<keyword evidence="2" id="KW-0645">Protease</keyword>
<gene>
    <name evidence="2" type="ORF">F0L46_15885</name>
</gene>
<organism evidence="2 3">
    <name type="scientific">Salinarimonas soli</name>
    <dbReference type="NCBI Taxonomy" id="1638099"/>
    <lineage>
        <taxon>Bacteria</taxon>
        <taxon>Pseudomonadati</taxon>
        <taxon>Pseudomonadota</taxon>
        <taxon>Alphaproteobacteria</taxon>
        <taxon>Hyphomicrobiales</taxon>
        <taxon>Salinarimonadaceae</taxon>
        <taxon>Salinarimonas</taxon>
    </lineage>
</organism>
<protein>
    <submittedName>
        <fullName evidence="2">TIGR02281 family clan AA aspartic protease</fullName>
        <ecNumber evidence="2">3.4.23.-</ecNumber>
    </submittedName>
</protein>
<reference evidence="2 3" key="2">
    <citation type="submission" date="2019-09" db="EMBL/GenBank/DDBJ databases">
        <authorList>
            <person name="Jin C."/>
        </authorList>
    </citation>
    <scope>NUCLEOTIDE SEQUENCE [LARGE SCALE GENOMIC DNA]</scope>
    <source>
        <strain evidence="2 3">BN140002</strain>
    </source>
</reference>
<evidence type="ECO:0000313" key="3">
    <source>
        <dbReference type="Proteomes" id="UP000323142"/>
    </source>
</evidence>
<dbReference type="OrthoDB" id="7595324at2"/>
<keyword evidence="1" id="KW-0812">Transmembrane</keyword>
<evidence type="ECO:0000256" key="1">
    <source>
        <dbReference type="SAM" id="Phobius"/>
    </source>
</evidence>
<dbReference type="InterPro" id="IPR021109">
    <property type="entry name" value="Peptidase_aspartic_dom_sf"/>
</dbReference>
<keyword evidence="1" id="KW-0472">Membrane</keyword>
<dbReference type="RefSeq" id="WP_149819268.1">
    <property type="nucleotide sequence ID" value="NZ_VUOA01000028.1"/>
</dbReference>
<dbReference type="EMBL" id="VUOA01000028">
    <property type="protein sequence ID" value="KAA2236190.1"/>
    <property type="molecule type" value="Genomic_DNA"/>
</dbReference>
<dbReference type="InterPro" id="IPR034122">
    <property type="entry name" value="Retropepsin-like_bacterial"/>
</dbReference>
<keyword evidence="3" id="KW-1185">Reference proteome</keyword>
<dbReference type="InterPro" id="IPR011969">
    <property type="entry name" value="Clan_AA_Asp_peptidase_C"/>
</dbReference>
<sequence length="233" mass="25009">MWLAGIGFVLFGLAALATVHGERPVAGLEPKDFAIALALTGAACVATGWMIDDWRGRMRDGVRALFAWTMVLFGLVGLYAYRFEINGVASRIMAELRPGSVEVTSSGEVSVPRRGDGSFMFGAKANGRDLRFIFDTGASLVVLTHESATRIGIDPKALAFTVPVATANGRTLAAPLTLDTLSVGSIEARRVRTLVAQPGVLHENLLGMSFLDRLASFEVRDGRLYLRGRQPAT</sequence>
<keyword evidence="2" id="KW-0378">Hydrolase</keyword>
<accession>A0A5B2VCK7</accession>
<feature type="transmembrane region" description="Helical" evidence="1">
    <location>
        <begin position="63"/>
        <end position="81"/>
    </location>
</feature>
<name>A0A5B2VCK7_9HYPH</name>
<comment type="caution">
    <text evidence="2">The sequence shown here is derived from an EMBL/GenBank/DDBJ whole genome shotgun (WGS) entry which is preliminary data.</text>
</comment>
<feature type="transmembrane region" description="Helical" evidence="1">
    <location>
        <begin position="33"/>
        <end position="51"/>
    </location>
</feature>
<dbReference type="CDD" id="cd05483">
    <property type="entry name" value="retropepsin_like_bacteria"/>
    <property type="match status" value="1"/>
</dbReference>
<dbReference type="EC" id="3.4.23.-" evidence="2"/>
<dbReference type="AlphaFoldDB" id="A0A5B2VCK7"/>
<keyword evidence="1" id="KW-1133">Transmembrane helix</keyword>
<dbReference type="Proteomes" id="UP000323142">
    <property type="component" value="Unassembled WGS sequence"/>
</dbReference>
<evidence type="ECO:0000313" key="2">
    <source>
        <dbReference type="EMBL" id="KAA2236190.1"/>
    </source>
</evidence>
<proteinExistence type="predicted"/>
<dbReference type="GO" id="GO:0008233">
    <property type="term" value="F:peptidase activity"/>
    <property type="evidence" value="ECO:0007669"/>
    <property type="project" value="UniProtKB-KW"/>
</dbReference>